<dbReference type="InterPro" id="IPR024317">
    <property type="entry name" value="Dynein_heavy_chain_D4_dom"/>
</dbReference>
<dbReference type="InterPro" id="IPR041658">
    <property type="entry name" value="AAA_lid_11"/>
</dbReference>
<evidence type="ECO:0000313" key="24">
    <source>
        <dbReference type="EMBL" id="KAJ3586839.1"/>
    </source>
</evidence>
<evidence type="ECO:0000256" key="9">
    <source>
        <dbReference type="ARBA" id="ARBA00023069"/>
    </source>
</evidence>
<evidence type="ECO:0000256" key="10">
    <source>
        <dbReference type="ARBA" id="ARBA00023175"/>
    </source>
</evidence>
<dbReference type="FunFam" id="3.40.50.300:FF:002141">
    <property type="entry name" value="Dynein heavy chain"/>
    <property type="match status" value="1"/>
</dbReference>
<feature type="domain" description="Dynein heavy chain C-terminal" evidence="23">
    <location>
        <begin position="2731"/>
        <end position="3030"/>
    </location>
</feature>
<evidence type="ECO:0000256" key="4">
    <source>
        <dbReference type="ARBA" id="ARBA00022701"/>
    </source>
</evidence>
<keyword evidence="10" id="KW-0505">Motor protein</keyword>
<comment type="subcellular location">
    <subcellularLocation>
        <location evidence="1">Cytoplasm</location>
        <location evidence="1">Cytoskeleton</location>
        <location evidence="1">Cilium axoneme</location>
    </subcellularLocation>
</comment>
<dbReference type="InterPro" id="IPR013602">
    <property type="entry name" value="Dynein_heavy_linker"/>
</dbReference>
<dbReference type="Pfam" id="PF12781">
    <property type="entry name" value="AAA_9"/>
    <property type="match status" value="1"/>
</dbReference>
<evidence type="ECO:0000259" key="20">
    <source>
        <dbReference type="Pfam" id="PF17852"/>
    </source>
</evidence>
<keyword evidence="4" id="KW-0493">Microtubule</keyword>
<dbReference type="SUPFAM" id="SSF52540">
    <property type="entry name" value="P-loop containing nucleoside triphosphate hydrolases"/>
    <property type="match status" value="4"/>
</dbReference>
<dbReference type="InterPro" id="IPR042219">
    <property type="entry name" value="AAA_lid_11_sf"/>
</dbReference>
<dbReference type="InterPro" id="IPR004273">
    <property type="entry name" value="Dynein_heavy_D6_P-loop"/>
</dbReference>
<dbReference type="FunFam" id="1.20.140.100:FF:000001">
    <property type="entry name" value="dynein heavy chain 17, axonemal"/>
    <property type="match status" value="1"/>
</dbReference>
<evidence type="ECO:0000259" key="19">
    <source>
        <dbReference type="Pfam" id="PF12781"/>
    </source>
</evidence>
<evidence type="ECO:0008006" key="26">
    <source>
        <dbReference type="Google" id="ProtNLM"/>
    </source>
</evidence>
<keyword evidence="6" id="KW-0067">ATP-binding</keyword>
<feature type="domain" description="Dynein heavy chain linker" evidence="15">
    <location>
        <begin position="2"/>
        <end position="197"/>
    </location>
</feature>
<dbReference type="InterPro" id="IPR024743">
    <property type="entry name" value="Dynein_HC_stalk"/>
</dbReference>
<dbReference type="GO" id="GO:0005524">
    <property type="term" value="F:ATP binding"/>
    <property type="evidence" value="ECO:0007669"/>
    <property type="project" value="UniProtKB-KW"/>
</dbReference>
<dbReference type="FunFam" id="1.20.58.1120:FF:000005">
    <property type="entry name" value="Dynein, axonemal, heavy chain 12"/>
    <property type="match status" value="1"/>
</dbReference>
<evidence type="ECO:0000256" key="13">
    <source>
        <dbReference type="SAM" id="Coils"/>
    </source>
</evidence>
<dbReference type="FunFam" id="1.10.8.710:FF:000004">
    <property type="entry name" value="Dynein axonemal heavy chain 6"/>
    <property type="match status" value="1"/>
</dbReference>
<evidence type="ECO:0000256" key="2">
    <source>
        <dbReference type="ARBA" id="ARBA00008887"/>
    </source>
</evidence>
<evidence type="ECO:0000259" key="16">
    <source>
        <dbReference type="Pfam" id="PF12774"/>
    </source>
</evidence>
<dbReference type="Gene3D" id="1.10.472.130">
    <property type="match status" value="1"/>
</dbReference>
<evidence type="ECO:0000256" key="7">
    <source>
        <dbReference type="ARBA" id="ARBA00023017"/>
    </source>
</evidence>
<dbReference type="InterPro" id="IPR042228">
    <property type="entry name" value="Dynein_linker_3"/>
</dbReference>
<evidence type="ECO:0000259" key="15">
    <source>
        <dbReference type="Pfam" id="PF08393"/>
    </source>
</evidence>
<dbReference type="FunFam" id="1.10.472.130:FF:000011">
    <property type="entry name" value="dynein heavy chain 12, axonemal"/>
    <property type="match status" value="1"/>
</dbReference>
<dbReference type="Gene3D" id="3.40.50.300">
    <property type="entry name" value="P-loop containing nucleotide triphosphate hydrolases"/>
    <property type="match status" value="5"/>
</dbReference>
<dbReference type="FunFam" id="3.10.490.20:FF:000001">
    <property type="entry name" value="dynein heavy chain 7, axonemal"/>
    <property type="match status" value="1"/>
</dbReference>
<dbReference type="InterPro" id="IPR042222">
    <property type="entry name" value="Dynein_2_N"/>
</dbReference>
<dbReference type="Gene3D" id="3.10.490.20">
    <property type="match status" value="1"/>
</dbReference>
<dbReference type="FunFam" id="3.20.180.20:FF:000003">
    <property type="entry name" value="Dynein heavy chain 12, axonemal"/>
    <property type="match status" value="1"/>
</dbReference>
<dbReference type="InterPro" id="IPR026983">
    <property type="entry name" value="DHC"/>
</dbReference>
<dbReference type="OrthoDB" id="5593012at2759"/>
<evidence type="ECO:0000259" key="22">
    <source>
        <dbReference type="Pfam" id="PF18198"/>
    </source>
</evidence>
<feature type="domain" description="Dynein heavy chain AAA 5 extension" evidence="20">
    <location>
        <begin position="809"/>
        <end position="942"/>
    </location>
</feature>
<evidence type="ECO:0000256" key="5">
    <source>
        <dbReference type="ARBA" id="ARBA00022741"/>
    </source>
</evidence>
<dbReference type="Pfam" id="PF18198">
    <property type="entry name" value="AAA_lid_11"/>
    <property type="match status" value="1"/>
</dbReference>
<dbReference type="FunFam" id="1.10.8.720:FF:000001">
    <property type="entry name" value="dynein heavy chain 7, axonemal"/>
    <property type="match status" value="1"/>
</dbReference>
<dbReference type="Pfam" id="PF12775">
    <property type="entry name" value="AAA_7"/>
    <property type="match status" value="1"/>
</dbReference>
<comment type="similarity">
    <text evidence="2">Belongs to the dynein heavy chain family.</text>
</comment>
<evidence type="ECO:0000256" key="11">
    <source>
        <dbReference type="ARBA" id="ARBA00023212"/>
    </source>
</evidence>
<feature type="domain" description="Dynein heavy chain 3 AAA+ lid" evidence="21">
    <location>
        <begin position="1163"/>
        <end position="1253"/>
    </location>
</feature>
<dbReference type="Gene3D" id="6.10.140.1060">
    <property type="match status" value="1"/>
</dbReference>
<dbReference type="GO" id="GO:0051959">
    <property type="term" value="F:dynein light intermediate chain binding"/>
    <property type="evidence" value="ECO:0007669"/>
    <property type="project" value="InterPro"/>
</dbReference>
<evidence type="ECO:0000259" key="14">
    <source>
        <dbReference type="Pfam" id="PF03028"/>
    </source>
</evidence>
<dbReference type="InterPro" id="IPR041228">
    <property type="entry name" value="Dynein_C"/>
</dbReference>
<dbReference type="InterPro" id="IPR027417">
    <property type="entry name" value="P-loop_NTPase"/>
</dbReference>
<keyword evidence="3" id="KW-0963">Cytoplasm</keyword>
<feature type="domain" description="Dynein heavy chain AAA lid" evidence="22">
    <location>
        <begin position="2585"/>
        <end position="2723"/>
    </location>
</feature>
<dbReference type="FunFam" id="3.40.50.300:FF:005585">
    <property type="entry name" value="Predicted protein"/>
    <property type="match status" value="1"/>
</dbReference>
<feature type="domain" description="Dynein heavy chain AAA module D4" evidence="18">
    <location>
        <begin position="1321"/>
        <end position="1581"/>
    </location>
</feature>
<dbReference type="Gene3D" id="3.20.180.20">
    <property type="entry name" value="Dynein heavy chain, N-terminal domain 2"/>
    <property type="match status" value="1"/>
</dbReference>
<dbReference type="Gene3D" id="1.20.140.100">
    <property type="entry name" value="Dynein heavy chain, N-terminal domain 2"/>
    <property type="match status" value="1"/>
</dbReference>
<dbReference type="Gene3D" id="1.20.1270.280">
    <property type="match status" value="1"/>
</dbReference>
<dbReference type="Gene3D" id="1.20.58.1120">
    <property type="match status" value="1"/>
</dbReference>
<dbReference type="InterPro" id="IPR043160">
    <property type="entry name" value="Dynein_C_barrel"/>
</dbReference>
<comment type="caution">
    <text evidence="24">The sequence shown here is derived from an EMBL/GenBank/DDBJ whole genome shotgun (WGS) entry which is preliminary data.</text>
</comment>
<keyword evidence="11" id="KW-0206">Cytoskeleton</keyword>
<feature type="domain" description="Dynein heavy chain hydrolytic ATP-binding dynein motor region" evidence="16">
    <location>
        <begin position="314"/>
        <end position="640"/>
    </location>
</feature>
<reference evidence="24" key="1">
    <citation type="submission" date="2022-07" db="EMBL/GenBank/DDBJ databases">
        <title>Chromosome-level genome of Muraenolepis orangiensis.</title>
        <authorList>
            <person name="Kim J."/>
        </authorList>
    </citation>
    <scope>NUCLEOTIDE SEQUENCE</scope>
    <source>
        <strain evidence="24">KU_S4_2022</strain>
        <tissue evidence="24">Muscle</tissue>
    </source>
</reference>
<keyword evidence="25" id="KW-1185">Reference proteome</keyword>
<dbReference type="Proteomes" id="UP001148018">
    <property type="component" value="Unassembled WGS sequence"/>
</dbReference>
<organism evidence="24 25">
    <name type="scientific">Muraenolepis orangiensis</name>
    <name type="common">Patagonian moray cod</name>
    <dbReference type="NCBI Taxonomy" id="630683"/>
    <lineage>
        <taxon>Eukaryota</taxon>
        <taxon>Metazoa</taxon>
        <taxon>Chordata</taxon>
        <taxon>Craniata</taxon>
        <taxon>Vertebrata</taxon>
        <taxon>Euteleostomi</taxon>
        <taxon>Actinopterygii</taxon>
        <taxon>Neopterygii</taxon>
        <taxon>Teleostei</taxon>
        <taxon>Neoteleostei</taxon>
        <taxon>Acanthomorphata</taxon>
        <taxon>Zeiogadaria</taxon>
        <taxon>Gadariae</taxon>
        <taxon>Gadiformes</taxon>
        <taxon>Muraenolepidoidei</taxon>
        <taxon>Muraenolepididae</taxon>
        <taxon>Muraenolepis</taxon>
    </lineage>
</organism>
<dbReference type="Gene3D" id="1.20.920.20">
    <property type="match status" value="1"/>
</dbReference>
<evidence type="ECO:0000256" key="3">
    <source>
        <dbReference type="ARBA" id="ARBA00022490"/>
    </source>
</evidence>
<keyword evidence="9" id="KW-0969">Cilium</keyword>
<dbReference type="EMBL" id="JANIIK010000117">
    <property type="protein sequence ID" value="KAJ3586839.1"/>
    <property type="molecule type" value="Genomic_DNA"/>
</dbReference>
<dbReference type="Pfam" id="PF12780">
    <property type="entry name" value="AAA_8"/>
    <property type="match status" value="1"/>
</dbReference>
<evidence type="ECO:0000259" key="17">
    <source>
        <dbReference type="Pfam" id="PF12777"/>
    </source>
</evidence>
<evidence type="ECO:0000259" key="18">
    <source>
        <dbReference type="Pfam" id="PF12780"/>
    </source>
</evidence>
<dbReference type="FunFam" id="1.20.920.20:FF:000006">
    <property type="entry name" value="Dynein, axonemal, heavy chain 6"/>
    <property type="match status" value="1"/>
</dbReference>
<keyword evidence="8 13" id="KW-0175">Coiled coil</keyword>
<dbReference type="InterPro" id="IPR035699">
    <property type="entry name" value="AAA_6"/>
</dbReference>
<dbReference type="InterPro" id="IPR041589">
    <property type="entry name" value="DNAH3_AAA_lid_1"/>
</dbReference>
<keyword evidence="5" id="KW-0547">Nucleotide-binding</keyword>
<feature type="domain" description="Dynein heavy chain region D6 P-loop" evidence="14">
    <location>
        <begin position="2434"/>
        <end position="2549"/>
    </location>
</feature>
<dbReference type="GO" id="GO:0003341">
    <property type="term" value="P:cilium movement"/>
    <property type="evidence" value="ECO:0007669"/>
    <property type="project" value="UniProtKB-ARBA"/>
</dbReference>
<proteinExistence type="inferred from homology"/>
<dbReference type="FunFam" id="3.40.50.300:FF:001112">
    <property type="entry name" value="Dynein heavy chain 12, axonemal"/>
    <property type="match status" value="1"/>
</dbReference>
<feature type="coiled-coil region" evidence="13">
    <location>
        <begin position="1825"/>
        <end position="1887"/>
    </location>
</feature>
<dbReference type="FunFam" id="1.20.1270.280:FF:000001">
    <property type="entry name" value="dynein heavy chain 7, axonemal"/>
    <property type="match status" value="1"/>
</dbReference>
<dbReference type="FunFam" id="1.20.920.30:FF:000002">
    <property type="entry name" value="Dynein axonemal heavy chain 3"/>
    <property type="match status" value="1"/>
</dbReference>
<dbReference type="InterPro" id="IPR043157">
    <property type="entry name" value="Dynein_AAA1S"/>
</dbReference>
<dbReference type="GO" id="GO:0030286">
    <property type="term" value="C:dynein complex"/>
    <property type="evidence" value="ECO:0007669"/>
    <property type="project" value="UniProtKB-KW"/>
</dbReference>
<name>A0A9Q0I5Q4_9TELE</name>
<dbReference type="GO" id="GO:0005930">
    <property type="term" value="C:axoneme"/>
    <property type="evidence" value="ECO:0007669"/>
    <property type="project" value="UniProtKB-SubCell"/>
</dbReference>
<dbReference type="Pfam" id="PF12774">
    <property type="entry name" value="AAA_6"/>
    <property type="match status" value="1"/>
</dbReference>
<dbReference type="Pfam" id="PF12777">
    <property type="entry name" value="MT"/>
    <property type="match status" value="1"/>
</dbReference>
<feature type="domain" description="Dynein heavy chain ATP-binding dynein motor region" evidence="19">
    <location>
        <begin position="1969"/>
        <end position="2190"/>
    </location>
</feature>
<dbReference type="Gene3D" id="1.20.920.30">
    <property type="match status" value="1"/>
</dbReference>
<keyword evidence="7" id="KW-0243">Dynein</keyword>
<dbReference type="Pfam" id="PF18199">
    <property type="entry name" value="Dynein_C"/>
    <property type="match status" value="1"/>
</dbReference>
<evidence type="ECO:0000256" key="6">
    <source>
        <dbReference type="ARBA" id="ARBA00022840"/>
    </source>
</evidence>
<feature type="domain" description="Dynein heavy chain coiled coil stalk" evidence="17">
    <location>
        <begin position="1595"/>
        <end position="1941"/>
    </location>
</feature>
<evidence type="ECO:0000259" key="21">
    <source>
        <dbReference type="Pfam" id="PF17857"/>
    </source>
</evidence>
<evidence type="ECO:0000256" key="8">
    <source>
        <dbReference type="ARBA" id="ARBA00023054"/>
    </source>
</evidence>
<dbReference type="GO" id="GO:0045505">
    <property type="term" value="F:dynein intermediate chain binding"/>
    <property type="evidence" value="ECO:0007669"/>
    <property type="project" value="InterPro"/>
</dbReference>
<dbReference type="Gene3D" id="1.10.8.710">
    <property type="match status" value="1"/>
</dbReference>
<dbReference type="Pfam" id="PF03028">
    <property type="entry name" value="Dynein_heavy"/>
    <property type="match status" value="1"/>
</dbReference>
<sequence>LWEERLIGIQETIEEWLKVQAQWLYLEPIFSSEDIMQQMPEEGRLFQTVDRNWREVMVHCVKDPKILPATSLPGLLERLCECNGLLESIMKGLNAYLEKKRLFFPRFFFLSNDEMLEILSETKDPLRVQPHLKKCFEGISKLDFLPNLDIQAMYSSEGERVELIQPISTSEARGAVEKWLAQVEDQMLLSVRDVVSRSRVAYAETPRKQWVKEWPGQVVLCTSQISWTLEVHEAIREGANLTDIVELVRGPLPKQTRTTLGALVTIDVHARDVVNELMEKGVSHDTDFQWLAQLRYYWTDENVRVHIVNCDVKYGYEYLGNSPRLVITPLTDRCYRTLIGAFYLSLGGAPEGPAGTGKTETTKDLAKALAVQCVVFNCSDGLDYLAMGKFFKGLASSGAWACFDEFNRIELEVLSVVAQQVLCIQRAVQLKLEYFDFEGTNLKLNPNCFVAITMNPGYAGRSELPDNLKVLFRTVAMMVPNYALIAEISLYSYGFLNAKPLSVKIVMTYRLCSEQLSSQFHYDYGMRAVKAVLVAAGNLKLKFPDENEDILLLRSIKDVNEPKFLSHDIPLFNGITSDLFPGISLPAADYKLFLEATRACCESHNVQPTQVFLEKIVQTYEMMIVRHGFMLVGEPFAGKTKVLHVLADTLCLMNEKGLNGEEKVLYRTVNPKSITMGQLFGQFDPVSHEWSDGVVANTFREFASSETPDRKWVVFDGPIDTLWIESMNTVLDDNKKLCLMSGEIIQMSNQMSLIFEAMDLSQASPATVSRCGMIYMEPSQLGWEPLVTSWMNKLPEALRSPPHGPLILELLHWLLPPALRVLRKNCREVVSTSDSSAVVSLCRLFEVLLVGPVGEDPGNSNIRTWIMAAFLFSLAWSVGGCIDAGSRETFDAFCRDTVSGKTDGHPVPAAVERWECPLDDKGLVYDYCYEFKGRGRWVHWNDGIQNVSLGDKNTKVQDIIVPTLDTVRYTYLMDLCINNNVPLLFVGPTGTGKSVYVKEKLMNNLDKERFLPFFINFSTRTSANQSQNIIMSRLDKRRKGVFGPPMGKKYVIFVDDVNMPALEQFGAQPPVELLRQYFDHGNWYDLKDTSKVTLMDLQLISAMGPPGGGRNAVTPRFLRHFNVCSINAFSDDTMVRIFSNVVAFYLKNNDFQPEYITVGNQIVAATMEVYKKAMQSLLPTPAKSHYTFNLRDFSRVVQGCLLLRKESLGTKGTMTRLFVHEVLRVFYDRLVDAADRAWLYQLMKDIVKEHFQESFEDVFDHLKKDKQLVEEDMQGLLFGDYMNPDLEEDERLYSEVSSMDSFAQVAELCLEEYNQMHKNHMNLVIFRYLLEHLSRISRVLKQPGANALLVGVGGSGRQSITRLAASMAGMTVFQPEISKSYDMNEWRDDLKLLLRNTGVKGLKTVFLLTDAQIKEEAFLEDVDSVLNTGEVPNLFAVDEKQEIMEAVRPLAQAGNKGVEFSPLALFAYFVNRCRENLHIVVAFSPIGNTFRNRLRQFPSLVNCCTIDWFQPWPEDALEHVANSFLETLEMSEHERQHVMPICKTFHTSAIQLSDKFLMELGRHNYVTPTSYLELIATFRQLLTQKRDTVMKAKKRYTNGLDKLAFAESQVSEMKMELVELQPKLEQATIDNTKMMKVIAVESVEVEAKSKVVRVDEEAATLKANAAQALKDECESDLAEAVPALKAALSALDTLKPADVTIVKSMKNPPSGVKLVMSAVCVMKDIKPNRIPDPAGSGQKIVDYWGPSKKLLGDLNFLRDLRIYDKDNIPVHVMQKIRSEFMTNPDFDPSTVAKASSAAEGLCKWIQAMEVYDRVAKVVAPKKANLAEAQESLASTMALLERKRGELKEVEDRLAALQKTFEEKTEEKAKLEYQVDLCARKLERAEKLIGGLGGEKTRWSKAADELQFTYDNLTGDVLISAGVIAYLGAFTASFRQDCAKTWTKLCLSKNIPSSDDFSLSQTLGDPIKIRAWNIAGLPTDSFSIDNGVIVGNSRRWPLMIDPQGQANKWVKNSEKDNNLSVIKLTDGDYMRTLENCIQFGTPLLLENVAEELDPSLEPLLLKQTFKQGGVDCIKLGENVTEYSHDFRFYITTKLRNPHYLPELATKVSLLNFMITPEGLEDQLLGIVVAKERPELEEQRNALILQSADNKKQLKEIEDKILETLESSEGNILEDESAIQILDSAKLMSNEISKKQQIAEKTEIEIAESREGYRAIANHSSVLFFSIADLANIDPMYQYSLTWFVNLYISSIQDSKKSNDLKKRLVNLTDHFTYNLYCNVCRSLFEKDKLLFSFLLCSNLLLAKEEIDYGDLMFLLTGGVGLQSTTPNPDPSWLQDRSWEEICRADEQPGLSGIKEAFLSNPEDFRSVYDSREPYNAPLPSPWADRLNALQKMILFRCLRPDKMVPAVSSYVTKKMGKMFVEPPPFDLSKSYLDSNCTVPLVFVLSPGADPMASLLKFANAKNMGEGRFQSISLGQGQGPIAAKMIHTAMKDGTWVCLQNCHLAVSWMSTLEKICEDFSLDACHPDFRLWLTSYPSPKFPVTILQNGVKMTNEPPTGLRLNLLQSYLTDPISDTEFFNSCPNKAPVWEKLLYGVCFFHALVQERKKFGPLGWNIPYGFNESDLRISIRQLQLFVTEYDEVPMEAITYLTGECNYGGRVTDDWDRRLLMTILADCYTRDILVKSSYAFSPSGKYCAPPKSIYEDYVKFIKDLPLIQNPEIFGMHENVDISKDLQQTKLLFDSLLLTQGGGAKGGSSSEGDNALYEIANDILTKLPDDFDIEAALEKFPVLYEESMNTVLVQEMERYNTLCVTIRVSLQNLLKAIKGLVVMDAELEAVAGALLVGKVPEKWAKRSYPSLKPLGSYVNDFLVRLKFLGDWLDSSKPHVFWLSGFFFTQAFLTGAMQNYARKYHIPIDMLTFDFEVLAQDEAEQAPEDGVYIHGLFLDGARWDRNSGVLAEQQPKVLFDPMPVIWIKPTEKTSGERLLYMCPLYKTSERQGTLSTTGHSTNFVISMTLPTSKPPQHWIKRGVAMLCQLDD</sequence>
<dbReference type="PANTHER" id="PTHR22878">
    <property type="entry name" value="DYNEIN HEAVY CHAIN 6, AXONEMAL-LIKE-RELATED"/>
    <property type="match status" value="1"/>
</dbReference>
<dbReference type="PANTHER" id="PTHR22878:SF70">
    <property type="entry name" value="DYNEIN HEAVY CHAIN 2, AXONEMAL"/>
    <property type="match status" value="1"/>
</dbReference>
<dbReference type="Pfam" id="PF17857">
    <property type="entry name" value="AAA_lid_1"/>
    <property type="match status" value="1"/>
</dbReference>
<accession>A0A9Q0I5Q4</accession>
<dbReference type="InterPro" id="IPR035706">
    <property type="entry name" value="AAA_9"/>
</dbReference>
<dbReference type="Gene3D" id="1.10.8.720">
    <property type="entry name" value="Region D6 of dynein motor"/>
    <property type="match status" value="1"/>
</dbReference>
<dbReference type="FunFam" id="3.40.50.300:FF:000362">
    <property type="entry name" value="Dynein, axonemal, heavy chain 6"/>
    <property type="match status" value="1"/>
</dbReference>
<dbReference type="FunFam" id="3.40.50.300:FF:000223">
    <property type="entry name" value="Dynein heavy chain 3, axonemal"/>
    <property type="match status" value="1"/>
</dbReference>
<dbReference type="Gene3D" id="1.10.8.1220">
    <property type="match status" value="1"/>
</dbReference>
<gene>
    <name evidence="24" type="ORF">NHX12_013231</name>
</gene>
<dbReference type="GO" id="GO:0008569">
    <property type="term" value="F:minus-end-directed microtubule motor activity"/>
    <property type="evidence" value="ECO:0007669"/>
    <property type="project" value="InterPro"/>
</dbReference>
<dbReference type="FunFam" id="3.40.50.300:FF:000044">
    <property type="entry name" value="Dynein heavy chain 5, axonemal"/>
    <property type="match status" value="1"/>
</dbReference>
<dbReference type="InterPro" id="IPR041466">
    <property type="entry name" value="Dynein_AAA5_ext"/>
</dbReference>
<dbReference type="Pfam" id="PF08393">
    <property type="entry name" value="DHC_N2"/>
    <property type="match status" value="1"/>
</dbReference>
<protein>
    <recommendedName>
        <fullName evidence="26">Dynein, axonemal, heavy chain 12</fullName>
    </recommendedName>
</protein>
<dbReference type="Pfam" id="PF17852">
    <property type="entry name" value="Dynein_AAA_lid"/>
    <property type="match status" value="1"/>
</dbReference>
<evidence type="ECO:0000313" key="25">
    <source>
        <dbReference type="Proteomes" id="UP001148018"/>
    </source>
</evidence>
<dbReference type="FunFam" id="1.10.8.1220:FF:000001">
    <property type="entry name" value="Dynein axonemal heavy chain 5"/>
    <property type="match status" value="1"/>
</dbReference>
<dbReference type="GO" id="GO:0005874">
    <property type="term" value="C:microtubule"/>
    <property type="evidence" value="ECO:0007669"/>
    <property type="project" value="UniProtKB-KW"/>
</dbReference>
<evidence type="ECO:0000256" key="12">
    <source>
        <dbReference type="ARBA" id="ARBA00023273"/>
    </source>
</evidence>
<feature type="non-terminal residue" evidence="24">
    <location>
        <position position="1"/>
    </location>
</feature>
<keyword evidence="12" id="KW-0966">Cell projection</keyword>
<evidence type="ECO:0000256" key="1">
    <source>
        <dbReference type="ARBA" id="ARBA00004430"/>
    </source>
</evidence>
<evidence type="ECO:0000259" key="23">
    <source>
        <dbReference type="Pfam" id="PF18199"/>
    </source>
</evidence>